<reference evidence="1 2" key="1">
    <citation type="submission" date="2012-12" db="EMBL/GenBank/DDBJ databases">
        <title>Genome assembly of Marinobacter sp. AK21.</title>
        <authorList>
            <person name="Khatri I."/>
            <person name="Kumar R."/>
            <person name="Vaidya B."/>
            <person name="Subramanian S."/>
            <person name="Pinnaka A."/>
        </authorList>
    </citation>
    <scope>NUCLEOTIDE SEQUENCE [LARGE SCALE GENOMIC DNA]</scope>
    <source>
        <strain evidence="1 2">AK21</strain>
    </source>
</reference>
<dbReference type="Proteomes" id="UP000035057">
    <property type="component" value="Unassembled WGS sequence"/>
</dbReference>
<protein>
    <recommendedName>
        <fullName evidence="3">DUF2288 domain-containing protein</fullName>
    </recommendedName>
</protein>
<sequence>MLSSHSPDDLKSKLNLETSRIRWHELQTYFARGQVVRVASELDLIGVASELAADNKAQFEQWMSSGQVGDVPPDLAQSWFDQNTELWAVVIAPWVLVQDRHDQKLH</sequence>
<dbReference type="STRING" id="1137280.D777_02856"/>
<dbReference type="PATRIC" id="fig|1137280.3.peg.2674"/>
<dbReference type="RefSeq" id="WP_036132966.1">
    <property type="nucleotide sequence ID" value="NZ_ANIE01000007.1"/>
</dbReference>
<dbReference type="OrthoDB" id="195194at2"/>
<evidence type="ECO:0000313" key="2">
    <source>
        <dbReference type="Proteomes" id="UP000035057"/>
    </source>
</evidence>
<dbReference type="EMBL" id="ANIE01000007">
    <property type="protein sequence ID" value="KEF30914.1"/>
    <property type="molecule type" value="Genomic_DNA"/>
</dbReference>
<dbReference type="InterPro" id="IPR018741">
    <property type="entry name" value="DUF2288"/>
</dbReference>
<proteinExistence type="predicted"/>
<comment type="caution">
    <text evidence="1">The sequence shown here is derived from an EMBL/GenBank/DDBJ whole genome shotgun (WGS) entry which is preliminary data.</text>
</comment>
<evidence type="ECO:0000313" key="1">
    <source>
        <dbReference type="EMBL" id="KEF30914.1"/>
    </source>
</evidence>
<organism evidence="1 2">
    <name type="scientific">Marinobacter nitratireducens</name>
    <dbReference type="NCBI Taxonomy" id="1137280"/>
    <lineage>
        <taxon>Bacteria</taxon>
        <taxon>Pseudomonadati</taxon>
        <taxon>Pseudomonadota</taxon>
        <taxon>Gammaproteobacteria</taxon>
        <taxon>Pseudomonadales</taxon>
        <taxon>Marinobacteraceae</taxon>
        <taxon>Marinobacter</taxon>
    </lineage>
</organism>
<gene>
    <name evidence="1" type="ORF">D777_02856</name>
</gene>
<keyword evidence="2" id="KW-1185">Reference proteome</keyword>
<dbReference type="AlphaFoldDB" id="A0A072MZQ2"/>
<dbReference type="Pfam" id="PF10052">
    <property type="entry name" value="DUF2288"/>
    <property type="match status" value="1"/>
</dbReference>
<evidence type="ECO:0008006" key="3">
    <source>
        <dbReference type="Google" id="ProtNLM"/>
    </source>
</evidence>
<name>A0A072MZQ2_9GAMM</name>
<accession>A0A072MZQ2</accession>